<dbReference type="GO" id="GO:0005829">
    <property type="term" value="C:cytosol"/>
    <property type="evidence" value="ECO:0007669"/>
    <property type="project" value="TreeGrafter"/>
</dbReference>
<reference evidence="5" key="1">
    <citation type="submission" date="2020-05" db="EMBL/GenBank/DDBJ databases">
        <authorList>
            <person name="Chiriac C."/>
            <person name="Salcher M."/>
            <person name="Ghai R."/>
            <person name="Kavagutti S V."/>
        </authorList>
    </citation>
    <scope>NUCLEOTIDE SEQUENCE</scope>
</reference>
<organism evidence="5">
    <name type="scientific">freshwater metagenome</name>
    <dbReference type="NCBI Taxonomy" id="449393"/>
    <lineage>
        <taxon>unclassified sequences</taxon>
        <taxon>metagenomes</taxon>
        <taxon>ecological metagenomes</taxon>
    </lineage>
</organism>
<comment type="cofactor">
    <cofactor evidence="1">
        <name>Zn(2+)</name>
        <dbReference type="ChEBI" id="CHEBI:29105"/>
    </cofactor>
</comment>
<dbReference type="InterPro" id="IPR050197">
    <property type="entry name" value="Aldolase_class_II_sugar_metab"/>
</dbReference>
<dbReference type="Pfam" id="PF00596">
    <property type="entry name" value="Aldolase_II"/>
    <property type="match status" value="1"/>
</dbReference>
<dbReference type="InterPro" id="IPR036409">
    <property type="entry name" value="Aldolase_II/adducin_N_sf"/>
</dbReference>
<protein>
    <submittedName>
        <fullName evidence="5">Unannotated protein</fullName>
    </submittedName>
</protein>
<dbReference type="Gene3D" id="3.40.225.10">
    <property type="entry name" value="Class II aldolase/adducin N-terminal domain"/>
    <property type="match status" value="1"/>
</dbReference>
<dbReference type="NCBIfam" id="NF005123">
    <property type="entry name" value="PRK06557.1"/>
    <property type="match status" value="1"/>
</dbReference>
<dbReference type="PANTHER" id="PTHR22789">
    <property type="entry name" value="FUCULOSE PHOSPHATE ALDOLASE"/>
    <property type="match status" value="1"/>
</dbReference>
<name>A0A6J6NSR6_9ZZZZ</name>
<dbReference type="GO" id="GO:0019323">
    <property type="term" value="P:pentose catabolic process"/>
    <property type="evidence" value="ECO:0007669"/>
    <property type="project" value="TreeGrafter"/>
</dbReference>
<dbReference type="GO" id="GO:0016832">
    <property type="term" value="F:aldehyde-lyase activity"/>
    <property type="evidence" value="ECO:0007669"/>
    <property type="project" value="TreeGrafter"/>
</dbReference>
<evidence type="ECO:0000259" key="4">
    <source>
        <dbReference type="SMART" id="SM01007"/>
    </source>
</evidence>
<accession>A0A6J6NSR6</accession>
<proteinExistence type="predicted"/>
<evidence type="ECO:0000256" key="2">
    <source>
        <dbReference type="ARBA" id="ARBA00022723"/>
    </source>
</evidence>
<gene>
    <name evidence="5" type="ORF">UFOPK2359_01064</name>
</gene>
<dbReference type="PANTHER" id="PTHR22789:SF8">
    <property type="entry name" value="L-RIBULOSE-5-PHOSPHATE 4-EPIMERASE SGBE"/>
    <property type="match status" value="1"/>
</dbReference>
<dbReference type="InterPro" id="IPR001303">
    <property type="entry name" value="Aldolase_II/adducin_N"/>
</dbReference>
<keyword evidence="3" id="KW-0862">Zinc</keyword>
<dbReference type="SUPFAM" id="SSF53639">
    <property type="entry name" value="AraD/HMP-PK domain-like"/>
    <property type="match status" value="1"/>
</dbReference>
<keyword evidence="2" id="KW-0479">Metal-binding</keyword>
<dbReference type="AlphaFoldDB" id="A0A6J6NSR6"/>
<sequence length="234" mass="25347">MRCETYATGQGRKEMHSKKEIRENLCAMNLLLVTEGLVKWTSGNVSQLLEDRSAFYIKPSGVPYSQLTPEQMVLCDLDGNVIEGTLQPSSDTAAHAFIYRHMPEVGGITHTHSQYASAWSAAGKAIPCVLTAMADEFGGEIPIGPFALIGNDEIGRAVVATLSTSRSSAVLMAKHGVFAVGTTAEASVKSAVMCEDVAKTVWLATQLGDLVPISQSDIDYLYNRYHNIYGQKEK</sequence>
<dbReference type="GO" id="GO:0046872">
    <property type="term" value="F:metal ion binding"/>
    <property type="evidence" value="ECO:0007669"/>
    <property type="project" value="UniProtKB-KW"/>
</dbReference>
<dbReference type="SMART" id="SM01007">
    <property type="entry name" value="Aldolase_II"/>
    <property type="match status" value="1"/>
</dbReference>
<dbReference type="EMBL" id="CAEZXG010000088">
    <property type="protein sequence ID" value="CAB4687795.1"/>
    <property type="molecule type" value="Genomic_DNA"/>
</dbReference>
<feature type="domain" description="Class II aldolase/adducin N-terminal" evidence="4">
    <location>
        <begin position="23"/>
        <end position="202"/>
    </location>
</feature>
<evidence type="ECO:0000256" key="1">
    <source>
        <dbReference type="ARBA" id="ARBA00001947"/>
    </source>
</evidence>
<evidence type="ECO:0000313" key="5">
    <source>
        <dbReference type="EMBL" id="CAB4687795.1"/>
    </source>
</evidence>
<evidence type="ECO:0000256" key="3">
    <source>
        <dbReference type="ARBA" id="ARBA00022833"/>
    </source>
</evidence>